<protein>
    <submittedName>
        <fullName evidence="2">Metallophosphoesterase</fullName>
    </submittedName>
</protein>
<organism evidence="2 3">
    <name type="scientific">Methylobacterium planeticum</name>
    <dbReference type="NCBI Taxonomy" id="2615211"/>
    <lineage>
        <taxon>Bacteria</taxon>
        <taxon>Pseudomonadati</taxon>
        <taxon>Pseudomonadota</taxon>
        <taxon>Alphaproteobacteria</taxon>
        <taxon>Hyphomicrobiales</taxon>
        <taxon>Methylobacteriaceae</taxon>
        <taxon>Methylobacterium</taxon>
    </lineage>
</organism>
<dbReference type="SUPFAM" id="SSF56300">
    <property type="entry name" value="Metallo-dependent phosphatases"/>
    <property type="match status" value="1"/>
</dbReference>
<gene>
    <name evidence="2" type="ORF">F6X51_19810</name>
</gene>
<name>A0A6N6MPK3_9HYPH</name>
<feature type="domain" description="Calcineurin-like phosphoesterase" evidence="1">
    <location>
        <begin position="5"/>
        <end position="87"/>
    </location>
</feature>
<evidence type="ECO:0000313" key="3">
    <source>
        <dbReference type="Proteomes" id="UP000441523"/>
    </source>
</evidence>
<evidence type="ECO:0000313" key="2">
    <source>
        <dbReference type="EMBL" id="KAB1071148.1"/>
    </source>
</evidence>
<evidence type="ECO:0000259" key="1">
    <source>
        <dbReference type="Pfam" id="PF00149"/>
    </source>
</evidence>
<dbReference type="AlphaFoldDB" id="A0A6N6MPK3"/>
<dbReference type="Pfam" id="PF00149">
    <property type="entry name" value="Metallophos"/>
    <property type="match status" value="1"/>
</dbReference>
<dbReference type="Gene3D" id="3.60.21.10">
    <property type="match status" value="1"/>
</dbReference>
<sequence length="193" mass="21582">MAVTWFVSDTHFSHRGILSDRMDRPRPFASIEEHDEVLISRWNDRIREDDIVWHLGDFAYGGGHQRAREIFDRLRGRKFLVVGNHEAQGLRLPWAAQPVMAATVHVQDPGMPKAQAVYLAHCAHRVWPGMHRGDLHLYGHSHGSLPGTASSCDVGVDCWDWRPVRLREIQEVLAETAAKEAGAAAKAALAEAA</sequence>
<dbReference type="EMBL" id="VZZJ01000020">
    <property type="protein sequence ID" value="KAB1071148.1"/>
    <property type="molecule type" value="Genomic_DNA"/>
</dbReference>
<dbReference type="RefSeq" id="WP_150965406.1">
    <property type="nucleotide sequence ID" value="NZ_VZZJ01000020.1"/>
</dbReference>
<dbReference type="InterPro" id="IPR004843">
    <property type="entry name" value="Calcineurin-like_PHP"/>
</dbReference>
<dbReference type="GO" id="GO:0016787">
    <property type="term" value="F:hydrolase activity"/>
    <property type="evidence" value="ECO:0007669"/>
    <property type="project" value="InterPro"/>
</dbReference>
<dbReference type="InterPro" id="IPR029052">
    <property type="entry name" value="Metallo-depent_PP-like"/>
</dbReference>
<accession>A0A6N6MPK3</accession>
<dbReference type="Proteomes" id="UP000441523">
    <property type="component" value="Unassembled WGS sequence"/>
</dbReference>
<proteinExistence type="predicted"/>
<comment type="caution">
    <text evidence="2">The sequence shown here is derived from an EMBL/GenBank/DDBJ whole genome shotgun (WGS) entry which is preliminary data.</text>
</comment>
<keyword evidence="3" id="KW-1185">Reference proteome</keyword>
<reference evidence="2 3" key="1">
    <citation type="submission" date="2019-09" db="EMBL/GenBank/DDBJ databases">
        <title>YIM 132548 draft genome.</title>
        <authorList>
            <person name="Jiang L."/>
        </authorList>
    </citation>
    <scope>NUCLEOTIDE SEQUENCE [LARGE SCALE GENOMIC DNA]</scope>
    <source>
        <strain evidence="2 3">YIM 132548</strain>
    </source>
</reference>